<evidence type="ECO:0000313" key="2">
    <source>
        <dbReference type="Proteomes" id="UP000190162"/>
    </source>
</evidence>
<sequence length="61" mass="6746">MAIVVTVKCDTKGCTSEIELIAVCFRSAETEFYQLEEIHGWEIDNDGVDKCPACYVQSKAG</sequence>
<dbReference type="EMBL" id="FUXU01000032">
    <property type="protein sequence ID" value="SKA56560.1"/>
    <property type="molecule type" value="Genomic_DNA"/>
</dbReference>
<protein>
    <submittedName>
        <fullName evidence="1">Uncharacterized protein</fullName>
    </submittedName>
</protein>
<name>A0A1T4UV59_9GAMM</name>
<reference evidence="2" key="1">
    <citation type="submission" date="2017-02" db="EMBL/GenBank/DDBJ databases">
        <authorList>
            <person name="Varghese N."/>
            <person name="Submissions S."/>
        </authorList>
    </citation>
    <scope>NUCLEOTIDE SEQUENCE [LARGE SCALE GENOMIC DNA]</scope>
    <source>
        <strain evidence="2">DSM 22720</strain>
    </source>
</reference>
<gene>
    <name evidence="1" type="ORF">SAMN02745132_02583</name>
</gene>
<keyword evidence="2" id="KW-1185">Reference proteome</keyword>
<dbReference type="RefSeq" id="WP_078752903.1">
    <property type="nucleotide sequence ID" value="NZ_FUXU01000032.1"/>
</dbReference>
<dbReference type="AlphaFoldDB" id="A0A1T4UV59"/>
<organism evidence="1 2">
    <name type="scientific">Enterovibrio nigricans DSM 22720</name>
    <dbReference type="NCBI Taxonomy" id="1121868"/>
    <lineage>
        <taxon>Bacteria</taxon>
        <taxon>Pseudomonadati</taxon>
        <taxon>Pseudomonadota</taxon>
        <taxon>Gammaproteobacteria</taxon>
        <taxon>Vibrionales</taxon>
        <taxon>Vibrionaceae</taxon>
        <taxon>Enterovibrio</taxon>
    </lineage>
</organism>
<dbReference type="Proteomes" id="UP000190162">
    <property type="component" value="Unassembled WGS sequence"/>
</dbReference>
<proteinExistence type="predicted"/>
<accession>A0A1T4UV59</accession>
<evidence type="ECO:0000313" key="1">
    <source>
        <dbReference type="EMBL" id="SKA56560.1"/>
    </source>
</evidence>